<dbReference type="InterPro" id="IPR012910">
    <property type="entry name" value="Plug_dom"/>
</dbReference>
<keyword evidence="16" id="KW-1185">Reference proteome</keyword>
<evidence type="ECO:0000256" key="9">
    <source>
        <dbReference type="ARBA" id="ARBA00023237"/>
    </source>
</evidence>
<keyword evidence="5 12" id="KW-0732">Signal</keyword>
<dbReference type="SUPFAM" id="SSF56935">
    <property type="entry name" value="Porins"/>
    <property type="match status" value="1"/>
</dbReference>
<evidence type="ECO:0000256" key="1">
    <source>
        <dbReference type="ARBA" id="ARBA00004571"/>
    </source>
</evidence>
<keyword evidence="6 11" id="KW-0798">TonB box</keyword>
<dbReference type="PANTHER" id="PTHR30069:SF29">
    <property type="entry name" value="HEMOGLOBIN AND HEMOGLOBIN-HAPTOGLOBIN-BINDING PROTEIN 1-RELATED"/>
    <property type="match status" value="1"/>
</dbReference>
<proteinExistence type="inferred from homology"/>
<feature type="domain" description="TonB-dependent receptor-like beta-barrel" evidence="13">
    <location>
        <begin position="167"/>
        <end position="583"/>
    </location>
</feature>
<accession>A0ABU3CAE3</accession>
<keyword evidence="4 10" id="KW-0812">Transmembrane</keyword>
<dbReference type="Pfam" id="PF07715">
    <property type="entry name" value="Plug"/>
    <property type="match status" value="1"/>
</dbReference>
<protein>
    <submittedName>
        <fullName evidence="15">TonB-dependent receptor</fullName>
    </submittedName>
</protein>
<dbReference type="EMBL" id="JAVRHQ010000011">
    <property type="protein sequence ID" value="MDT0643305.1"/>
    <property type="molecule type" value="Genomic_DNA"/>
</dbReference>
<comment type="caution">
    <text evidence="15">The sequence shown here is derived from an EMBL/GenBank/DDBJ whole genome shotgun (WGS) entry which is preliminary data.</text>
</comment>
<dbReference type="InterPro" id="IPR039426">
    <property type="entry name" value="TonB-dep_rcpt-like"/>
</dbReference>
<evidence type="ECO:0000256" key="2">
    <source>
        <dbReference type="ARBA" id="ARBA00022448"/>
    </source>
</evidence>
<feature type="chain" id="PRO_5046983272" evidence="12">
    <location>
        <begin position="22"/>
        <end position="609"/>
    </location>
</feature>
<feature type="signal peptide" evidence="12">
    <location>
        <begin position="1"/>
        <end position="21"/>
    </location>
</feature>
<dbReference type="Gene3D" id="2.40.170.20">
    <property type="entry name" value="TonB-dependent receptor, beta-barrel domain"/>
    <property type="match status" value="1"/>
</dbReference>
<keyword evidence="3 10" id="KW-1134">Transmembrane beta strand</keyword>
<gene>
    <name evidence="15" type="ORF">RM553_10735</name>
</gene>
<evidence type="ECO:0000313" key="15">
    <source>
        <dbReference type="EMBL" id="MDT0643305.1"/>
    </source>
</evidence>
<dbReference type="InterPro" id="IPR036942">
    <property type="entry name" value="Beta-barrel_TonB_sf"/>
</dbReference>
<evidence type="ECO:0000256" key="10">
    <source>
        <dbReference type="PROSITE-ProRule" id="PRU01360"/>
    </source>
</evidence>
<keyword evidence="7 10" id="KW-0472">Membrane</keyword>
<organism evidence="15 16">
    <name type="scientific">Autumnicola tepida</name>
    <dbReference type="NCBI Taxonomy" id="3075595"/>
    <lineage>
        <taxon>Bacteria</taxon>
        <taxon>Pseudomonadati</taxon>
        <taxon>Bacteroidota</taxon>
        <taxon>Flavobacteriia</taxon>
        <taxon>Flavobacteriales</taxon>
        <taxon>Flavobacteriaceae</taxon>
        <taxon>Autumnicola</taxon>
    </lineage>
</organism>
<keyword evidence="8 15" id="KW-0675">Receptor</keyword>
<evidence type="ECO:0000259" key="13">
    <source>
        <dbReference type="Pfam" id="PF00593"/>
    </source>
</evidence>
<evidence type="ECO:0000256" key="8">
    <source>
        <dbReference type="ARBA" id="ARBA00023170"/>
    </source>
</evidence>
<dbReference type="InterPro" id="IPR037066">
    <property type="entry name" value="Plug_dom_sf"/>
</dbReference>
<evidence type="ECO:0000259" key="14">
    <source>
        <dbReference type="Pfam" id="PF07715"/>
    </source>
</evidence>
<comment type="similarity">
    <text evidence="10 11">Belongs to the TonB-dependent receptor family.</text>
</comment>
<comment type="subcellular location">
    <subcellularLocation>
        <location evidence="1 10">Cell outer membrane</location>
        <topology evidence="1 10">Multi-pass membrane protein</topology>
    </subcellularLocation>
</comment>
<sequence length="609" mass="69293">MKNTKFYILFLLLFYALPALAQQDSITKLEEVVLSDVKLIRHSRTQEISVLNDSTIAENEPSLTSLLKYNTPIFFKENGVGGVSSPSFRGTTASQTAVVWNGININSRFNGQTDFNTINTSNYNNITVRAGGGSVLYGSGAIGGSIHLNNRFRFDGEFDNRLRLETGSFDTHILNYSAEASSERTSVYINLSGIASENDYEYLGTEKRNENGDFYNTSMSAGIAHWLNENNILKFYSNFYKGERGFSGTLAAPSNSKYEDVNSRNLFEWKGFFNNFISSLKLAYLDEAYKYFENRNSQNFTYGKAATQIAKYDLTYEIAPGMNLNALLDYRNTDGKGSDIAENVRNFGAFALLFNHDLDRFFYEVSARKEVTNTYESPLLYSLGAGYSMTSFYEVRLNFSRNFRIPTYNDLFWASGGNPDLDPETSYQGEISQNLLFSDFEFNVTAFLMKIDDLLRWVPNSRGTWRPENTESVKNYGLEFRGKFEKNYGGHHFSLNTNYSYTKTNDEVLDKELIYTPRHKGTASLGYTYNDLSLFYQFLYNGSIYTSSDNNYQLKGYGVSNAGIDYSFGKKDFLTLGLEVRNIYNKSYQSLPSRPMPGRSYNCSLSFKF</sequence>
<evidence type="ECO:0000313" key="16">
    <source>
        <dbReference type="Proteomes" id="UP001262889"/>
    </source>
</evidence>
<evidence type="ECO:0000256" key="5">
    <source>
        <dbReference type="ARBA" id="ARBA00022729"/>
    </source>
</evidence>
<evidence type="ECO:0000256" key="4">
    <source>
        <dbReference type="ARBA" id="ARBA00022692"/>
    </source>
</evidence>
<evidence type="ECO:0000256" key="7">
    <source>
        <dbReference type="ARBA" id="ARBA00023136"/>
    </source>
</evidence>
<dbReference type="InterPro" id="IPR000531">
    <property type="entry name" value="Beta-barrel_TonB"/>
</dbReference>
<dbReference type="Pfam" id="PF00593">
    <property type="entry name" value="TonB_dep_Rec_b-barrel"/>
    <property type="match status" value="1"/>
</dbReference>
<dbReference type="RefSeq" id="WP_311534922.1">
    <property type="nucleotide sequence ID" value="NZ_JAVRHQ010000011.1"/>
</dbReference>
<dbReference type="PANTHER" id="PTHR30069">
    <property type="entry name" value="TONB-DEPENDENT OUTER MEMBRANE RECEPTOR"/>
    <property type="match status" value="1"/>
</dbReference>
<evidence type="ECO:0000256" key="6">
    <source>
        <dbReference type="ARBA" id="ARBA00023077"/>
    </source>
</evidence>
<dbReference type="Proteomes" id="UP001262889">
    <property type="component" value="Unassembled WGS sequence"/>
</dbReference>
<evidence type="ECO:0000256" key="3">
    <source>
        <dbReference type="ARBA" id="ARBA00022452"/>
    </source>
</evidence>
<dbReference type="PROSITE" id="PS52016">
    <property type="entry name" value="TONB_DEPENDENT_REC_3"/>
    <property type="match status" value="1"/>
</dbReference>
<dbReference type="Gene3D" id="2.170.130.10">
    <property type="entry name" value="TonB-dependent receptor, plug domain"/>
    <property type="match status" value="1"/>
</dbReference>
<reference evidence="15 16" key="1">
    <citation type="submission" date="2023-09" db="EMBL/GenBank/DDBJ databases">
        <authorList>
            <person name="Rey-Velasco X."/>
        </authorList>
    </citation>
    <scope>NUCLEOTIDE SEQUENCE [LARGE SCALE GENOMIC DNA]</scope>
    <source>
        <strain evidence="15 16">F363</strain>
    </source>
</reference>
<keyword evidence="2 10" id="KW-0813">Transport</keyword>
<evidence type="ECO:0000256" key="11">
    <source>
        <dbReference type="RuleBase" id="RU003357"/>
    </source>
</evidence>
<feature type="domain" description="TonB-dependent receptor plug" evidence="14">
    <location>
        <begin position="45"/>
        <end position="144"/>
    </location>
</feature>
<evidence type="ECO:0000256" key="12">
    <source>
        <dbReference type="SAM" id="SignalP"/>
    </source>
</evidence>
<name>A0ABU3CAE3_9FLAO</name>
<keyword evidence="9 10" id="KW-0998">Cell outer membrane</keyword>